<sequence length="782" mass="82939">MDLAHWCVLSLAVGILAAGTVVFSSIIPISAAAICLIAVAWLVRKNNDRAVWLLAAACFFAGMARALQGQILPVDDISSYIGKTVAVYGVVDGTPEAARLDADSVSVRYRLRVQAVKAGNTPQSASGKLFASVRQSSDRPIYPHGANIVLAGAIKELHGYNNPGSPDMVASWRRQGFTARLSPNGEPRYASQTETDWRSRLNSLREAMIAKMKAAMPESDAAILKGALFGGYSGIPTDAIREFAATGIIHILSVSGSHIALVAGAVHWLGGVAGLRQQPSALLAAFAVLSYALLAGLSPPVIRSVIMGLIALSAAVWGREKDAANALALTAGGMLLFEPSLIEDISFQLSFSGTAGLVLLYAKTAERLAFLPDWLSRPIAATAAAQLGVLPVMAWYFNTIPLMSFAANLLVVPAIELTVVLGLAGSLTSLVVPPVGHLLLVICSLILSTAKHVNSALALLPFAVYLPPLNLLMSAAYYYCILWLYGYLTFLPDLAFLLRRRRQQTLAVMALLTILTAVGAVWPRPLSVHFIDVGQGDATLVMTPRGRAVLIDTGGSSGGDFDIGERVVYPYLRRLHVTSLDYLILTHGHQDHAGGAKAVAAAVPVSQILLPPEELTPAVDNLNSLKGLTVIPAYSGQSIVIDGVRFSLLRPHVSVSSSKRGNSNENSCVVEVRYGSHSFLITGDLEGQSEQALLAQGIAPQTVLKVGHHGAQASTSPAFLTTLDPRYAVISVGAGNRYGHPHPDTLKRLSAGGRPVFRTDKHGAVVFESDGLHLTVKPYINN</sequence>
<dbReference type="PANTHER" id="PTHR30619:SF1">
    <property type="entry name" value="RECOMBINATION PROTEIN 2"/>
    <property type="match status" value="1"/>
</dbReference>
<keyword evidence="3 6" id="KW-0812">Transmembrane</keyword>
<name>A0A154BTZ6_ANASB</name>
<feature type="transmembrane region" description="Helical" evidence="6">
    <location>
        <begin position="476"/>
        <end position="498"/>
    </location>
</feature>
<dbReference type="Pfam" id="PF13567">
    <property type="entry name" value="DUF4131"/>
    <property type="match status" value="1"/>
</dbReference>
<evidence type="ECO:0000256" key="5">
    <source>
        <dbReference type="ARBA" id="ARBA00023136"/>
    </source>
</evidence>
<feature type="transmembrane region" description="Helical" evidence="6">
    <location>
        <begin position="505"/>
        <end position="522"/>
    </location>
</feature>
<dbReference type="InterPro" id="IPR035681">
    <property type="entry name" value="ComA-like_MBL"/>
</dbReference>
<feature type="transmembrane region" description="Helical" evidence="6">
    <location>
        <begin position="409"/>
        <end position="432"/>
    </location>
</feature>
<feature type="transmembrane region" description="Helical" evidence="6">
    <location>
        <begin position="247"/>
        <end position="269"/>
    </location>
</feature>
<evidence type="ECO:0000313" key="9">
    <source>
        <dbReference type="Proteomes" id="UP000076268"/>
    </source>
</evidence>
<dbReference type="AlphaFoldDB" id="A0A154BTZ6"/>
<dbReference type="Proteomes" id="UP000076268">
    <property type="component" value="Unassembled WGS sequence"/>
</dbReference>
<feature type="transmembrane region" description="Helical" evidence="6">
    <location>
        <begin position="345"/>
        <end position="362"/>
    </location>
</feature>
<keyword evidence="5 6" id="KW-0472">Membrane</keyword>
<comment type="caution">
    <text evidence="8">The sequence shown here is derived from an EMBL/GenBank/DDBJ whole genome shotgun (WGS) entry which is preliminary data.</text>
</comment>
<evidence type="ECO:0000256" key="1">
    <source>
        <dbReference type="ARBA" id="ARBA00004651"/>
    </source>
</evidence>
<dbReference type="NCBIfam" id="TIGR00361">
    <property type="entry name" value="ComEC_Rec2"/>
    <property type="match status" value="1"/>
</dbReference>
<proteinExistence type="predicted"/>
<keyword evidence="4 6" id="KW-1133">Transmembrane helix</keyword>
<dbReference type="STRING" id="1794912.AXX12_04540"/>
<feature type="transmembrane region" description="Helical" evidence="6">
    <location>
        <begin position="281"/>
        <end position="302"/>
    </location>
</feature>
<dbReference type="Pfam" id="PF00753">
    <property type="entry name" value="Lactamase_B"/>
    <property type="match status" value="1"/>
</dbReference>
<dbReference type="InterPro" id="IPR001279">
    <property type="entry name" value="Metallo-B-lactamas"/>
</dbReference>
<feature type="transmembrane region" description="Helical" evidence="6">
    <location>
        <begin position="50"/>
        <end position="67"/>
    </location>
</feature>
<comment type="subcellular location">
    <subcellularLocation>
        <location evidence="1">Cell membrane</location>
        <topology evidence="1">Multi-pass membrane protein</topology>
    </subcellularLocation>
</comment>
<dbReference type="RefSeq" id="WP_066239642.1">
    <property type="nucleotide sequence ID" value="NZ_LSGP01000013.1"/>
</dbReference>
<evidence type="ECO:0000256" key="3">
    <source>
        <dbReference type="ARBA" id="ARBA00022692"/>
    </source>
</evidence>
<dbReference type="InterPro" id="IPR052159">
    <property type="entry name" value="Competence_DNA_uptake"/>
</dbReference>
<dbReference type="PANTHER" id="PTHR30619">
    <property type="entry name" value="DNA INTERNALIZATION/COMPETENCE PROTEIN COMEC/REC2"/>
    <property type="match status" value="1"/>
</dbReference>
<dbReference type="InterPro" id="IPR025405">
    <property type="entry name" value="DUF4131"/>
</dbReference>
<dbReference type="SMART" id="SM00849">
    <property type="entry name" value="Lactamase_B"/>
    <property type="match status" value="1"/>
</dbReference>
<evidence type="ECO:0000259" key="7">
    <source>
        <dbReference type="SMART" id="SM00849"/>
    </source>
</evidence>
<dbReference type="OrthoDB" id="9761531at2"/>
<accession>A0A154BTZ6</accession>
<dbReference type="GO" id="GO:0005886">
    <property type="term" value="C:plasma membrane"/>
    <property type="evidence" value="ECO:0007669"/>
    <property type="project" value="UniProtKB-SubCell"/>
</dbReference>
<reference evidence="8 9" key="1">
    <citation type="submission" date="2016-02" db="EMBL/GenBank/DDBJ databases">
        <title>Anaerosporomusa subterraneum gen. nov., sp. nov., a spore-forming obligate anaerobe isolated from saprolite.</title>
        <authorList>
            <person name="Choi J.K."/>
            <person name="Shah M."/>
            <person name="Yee N."/>
        </authorList>
    </citation>
    <scope>NUCLEOTIDE SEQUENCE [LARGE SCALE GENOMIC DNA]</scope>
    <source>
        <strain evidence="8 9">RU4</strain>
    </source>
</reference>
<dbReference type="NCBIfam" id="TIGR00360">
    <property type="entry name" value="ComEC_N-term"/>
    <property type="match status" value="1"/>
</dbReference>
<dbReference type="SUPFAM" id="SSF56281">
    <property type="entry name" value="Metallo-hydrolase/oxidoreductase"/>
    <property type="match status" value="1"/>
</dbReference>
<dbReference type="InterPro" id="IPR036866">
    <property type="entry name" value="RibonucZ/Hydroxyglut_hydro"/>
</dbReference>
<evidence type="ECO:0000256" key="2">
    <source>
        <dbReference type="ARBA" id="ARBA00022475"/>
    </source>
</evidence>
<evidence type="ECO:0000256" key="4">
    <source>
        <dbReference type="ARBA" id="ARBA00022989"/>
    </source>
</evidence>
<feature type="domain" description="Metallo-beta-lactamase" evidence="7">
    <location>
        <begin position="535"/>
        <end position="734"/>
    </location>
</feature>
<organism evidence="8 9">
    <name type="scientific">Anaerosporomusa subterranea</name>
    <dbReference type="NCBI Taxonomy" id="1794912"/>
    <lineage>
        <taxon>Bacteria</taxon>
        <taxon>Bacillati</taxon>
        <taxon>Bacillota</taxon>
        <taxon>Negativicutes</taxon>
        <taxon>Acetonemataceae</taxon>
        <taxon>Anaerosporomusa</taxon>
    </lineage>
</organism>
<keyword evidence="2" id="KW-1003">Cell membrane</keyword>
<dbReference type="EMBL" id="LSGP01000013">
    <property type="protein sequence ID" value="KYZ77391.1"/>
    <property type="molecule type" value="Genomic_DNA"/>
</dbReference>
<dbReference type="Pfam" id="PF03772">
    <property type="entry name" value="Competence"/>
    <property type="match status" value="1"/>
</dbReference>
<evidence type="ECO:0000256" key="6">
    <source>
        <dbReference type="SAM" id="Phobius"/>
    </source>
</evidence>
<dbReference type="GO" id="GO:0030420">
    <property type="term" value="P:establishment of competence for transformation"/>
    <property type="evidence" value="ECO:0007669"/>
    <property type="project" value="InterPro"/>
</dbReference>
<keyword evidence="9" id="KW-1185">Reference proteome</keyword>
<dbReference type="Gene3D" id="3.60.15.10">
    <property type="entry name" value="Ribonuclease Z/Hydroxyacylglutathione hydrolase-like"/>
    <property type="match status" value="1"/>
</dbReference>
<dbReference type="InterPro" id="IPR004477">
    <property type="entry name" value="ComEC_N"/>
</dbReference>
<gene>
    <name evidence="8" type="ORF">AXX12_04540</name>
</gene>
<feature type="transmembrane region" description="Helical" evidence="6">
    <location>
        <begin position="439"/>
        <end position="464"/>
    </location>
</feature>
<evidence type="ECO:0000313" key="8">
    <source>
        <dbReference type="EMBL" id="KYZ77391.1"/>
    </source>
</evidence>
<protein>
    <recommendedName>
        <fullName evidence="7">Metallo-beta-lactamase domain-containing protein</fullName>
    </recommendedName>
</protein>
<feature type="transmembrane region" description="Helical" evidence="6">
    <location>
        <begin position="374"/>
        <end position="397"/>
    </location>
</feature>
<dbReference type="CDD" id="cd07731">
    <property type="entry name" value="ComA-like_MBL-fold"/>
    <property type="match status" value="1"/>
</dbReference>
<dbReference type="InterPro" id="IPR004797">
    <property type="entry name" value="Competence_ComEC/Rec2"/>
</dbReference>